<dbReference type="Proteomes" id="UP000593567">
    <property type="component" value="Unassembled WGS sequence"/>
</dbReference>
<proteinExistence type="inferred from homology"/>
<comment type="function">
    <text evidence="9">Essential component of the signal peptidase complex (SPC) which catalyzes the cleavage of N-terminal signal sequences from nascent proteins as they are translocated into the lumen of the endoplasmic reticulum. Essential for the SPC catalytic activity, possibly by stabilizing and positioning the active center of the complex close to the lumenal surface.</text>
</comment>
<evidence type="ECO:0000256" key="10">
    <source>
        <dbReference type="PIRNR" id="PIRNR016089"/>
    </source>
</evidence>
<dbReference type="GO" id="GO:0006465">
    <property type="term" value="P:signal peptide processing"/>
    <property type="evidence" value="ECO:0007669"/>
    <property type="project" value="UniProtKB-UniRule"/>
</dbReference>
<reference evidence="11" key="1">
    <citation type="submission" date="2020-06" db="EMBL/GenBank/DDBJ databases">
        <title>Draft genome of Bugula neritina, a colonial animal packing powerful symbionts and potential medicines.</title>
        <authorList>
            <person name="Rayko M."/>
        </authorList>
    </citation>
    <scope>NUCLEOTIDE SEQUENCE [LARGE SCALE GENOMIC DNA]</scope>
    <source>
        <strain evidence="11">Kwan_BN1</strain>
    </source>
</reference>
<keyword evidence="6" id="KW-1133">Transmembrane helix</keyword>
<comment type="subcellular location">
    <subcellularLocation>
        <location evidence="1">Endoplasmic reticulum membrane</location>
        <topology evidence="1">Single-pass type II membrane protein</topology>
    </subcellularLocation>
</comment>
<evidence type="ECO:0000256" key="6">
    <source>
        <dbReference type="ARBA" id="ARBA00022989"/>
    </source>
</evidence>
<dbReference type="AlphaFoldDB" id="A0A7J7KLU2"/>
<evidence type="ECO:0000256" key="1">
    <source>
        <dbReference type="ARBA" id="ARBA00004648"/>
    </source>
</evidence>
<keyword evidence="7 10" id="KW-0472">Membrane</keyword>
<dbReference type="Pfam" id="PF04573">
    <property type="entry name" value="SPC22"/>
    <property type="match status" value="1"/>
</dbReference>
<dbReference type="PANTHER" id="PTHR12804:SF0">
    <property type="entry name" value="SIGNAL PEPTIDASE COMPLEX SUBUNIT 3"/>
    <property type="match status" value="1"/>
</dbReference>
<dbReference type="InterPro" id="IPR007653">
    <property type="entry name" value="SPC3"/>
</dbReference>
<sequence length="164" mass="18461">MAVLTFMCFLSTYYNDDLADVNIKVGSVQVKNVADFTTTRERKDLAIINNLGVKVDLSQVFNWNVKEIFLYLTAEYSSDVNALNQVVLWDKIVMREDAQRIDIPSVDPEYYFFDDSKGLIGNENVTLTLSWNVIPNAGRLPRVQGLGSTTVKLPSTYAHSSGRI</sequence>
<accession>A0A7J7KLU2</accession>
<organism evidence="11 12">
    <name type="scientific">Bugula neritina</name>
    <name type="common">Brown bryozoan</name>
    <name type="synonym">Sertularia neritina</name>
    <dbReference type="NCBI Taxonomy" id="10212"/>
    <lineage>
        <taxon>Eukaryota</taxon>
        <taxon>Metazoa</taxon>
        <taxon>Spiralia</taxon>
        <taxon>Lophotrochozoa</taxon>
        <taxon>Bryozoa</taxon>
        <taxon>Gymnolaemata</taxon>
        <taxon>Cheilostomatida</taxon>
        <taxon>Flustrina</taxon>
        <taxon>Buguloidea</taxon>
        <taxon>Bugulidae</taxon>
        <taxon>Bugula</taxon>
    </lineage>
</organism>
<dbReference type="GO" id="GO:0045047">
    <property type="term" value="P:protein targeting to ER"/>
    <property type="evidence" value="ECO:0007669"/>
    <property type="project" value="TreeGrafter"/>
</dbReference>
<protein>
    <recommendedName>
        <fullName evidence="8 10">Signal peptidase complex subunit 3</fullName>
    </recommendedName>
</protein>
<evidence type="ECO:0000256" key="8">
    <source>
        <dbReference type="ARBA" id="ARBA00029556"/>
    </source>
</evidence>
<evidence type="ECO:0000313" key="12">
    <source>
        <dbReference type="Proteomes" id="UP000593567"/>
    </source>
</evidence>
<comment type="caution">
    <text evidence="11">The sequence shown here is derived from an EMBL/GenBank/DDBJ whole genome shotgun (WGS) entry which is preliminary data.</text>
</comment>
<gene>
    <name evidence="11" type="ORF">EB796_002755</name>
</gene>
<dbReference type="PIRSF" id="PIRSF016089">
    <property type="entry name" value="SPC22"/>
    <property type="match status" value="1"/>
</dbReference>
<evidence type="ECO:0000256" key="7">
    <source>
        <dbReference type="ARBA" id="ARBA00023136"/>
    </source>
</evidence>
<keyword evidence="12" id="KW-1185">Reference proteome</keyword>
<dbReference type="OrthoDB" id="10261524at2759"/>
<evidence type="ECO:0000256" key="4">
    <source>
        <dbReference type="ARBA" id="ARBA00022824"/>
    </source>
</evidence>
<dbReference type="PANTHER" id="PTHR12804">
    <property type="entry name" value="MICROSOMAL SIGNAL PEPTIDASE 23 KD SUBUNIT SPC22/23"/>
    <property type="match status" value="1"/>
</dbReference>
<evidence type="ECO:0000256" key="9">
    <source>
        <dbReference type="ARBA" id="ARBA00046080"/>
    </source>
</evidence>
<dbReference type="EMBL" id="VXIV02000326">
    <property type="protein sequence ID" value="KAF6038936.1"/>
    <property type="molecule type" value="Genomic_DNA"/>
</dbReference>
<name>A0A7J7KLU2_BUGNE</name>
<evidence type="ECO:0000313" key="11">
    <source>
        <dbReference type="EMBL" id="KAF6038936.1"/>
    </source>
</evidence>
<evidence type="ECO:0000256" key="5">
    <source>
        <dbReference type="ARBA" id="ARBA00022968"/>
    </source>
</evidence>
<keyword evidence="5" id="KW-0735">Signal-anchor</keyword>
<dbReference type="GO" id="GO:0005787">
    <property type="term" value="C:signal peptidase complex"/>
    <property type="evidence" value="ECO:0007669"/>
    <property type="project" value="UniProtKB-UniRule"/>
</dbReference>
<keyword evidence="4 10" id="KW-0256">Endoplasmic reticulum</keyword>
<evidence type="ECO:0000256" key="3">
    <source>
        <dbReference type="ARBA" id="ARBA00022692"/>
    </source>
</evidence>
<keyword evidence="3" id="KW-0812">Transmembrane</keyword>
<evidence type="ECO:0000256" key="2">
    <source>
        <dbReference type="ARBA" id="ARBA00009289"/>
    </source>
</evidence>
<comment type="similarity">
    <text evidence="2 10">Belongs to the SPCS3 family.</text>
</comment>